<dbReference type="InterPro" id="IPR019291">
    <property type="entry name" value="Host_attachment_protein"/>
</dbReference>
<accession>A0ABT2NJB3</accession>
<dbReference type="RefSeq" id="WP_261493480.1">
    <property type="nucleotide sequence ID" value="NZ_JAOCQF010000001.1"/>
</dbReference>
<sequence>MRPVRTLVVVADDENARFVLNEGVGKGLSECAVLSVAQFAEDTITYDDRPGRGSGGAAGRHGYEAGATADEMGRDRFARHLSEALEQEWRELSPDRLILVAPPKMLGVLRTRIGSGPRAAVSAELAKDLVKVPLADLAGHLESVLVA</sequence>
<dbReference type="EMBL" id="JAOCQF010000001">
    <property type="protein sequence ID" value="MCT8328034.1"/>
    <property type="molecule type" value="Genomic_DNA"/>
</dbReference>
<gene>
    <name evidence="1" type="ORF">N5I32_00735</name>
</gene>
<evidence type="ECO:0000313" key="2">
    <source>
        <dbReference type="Proteomes" id="UP001205601"/>
    </source>
</evidence>
<keyword evidence="2" id="KW-1185">Reference proteome</keyword>
<organism evidence="1 2">
    <name type="scientific">Albidovulum sediminis</name>
    <dbReference type="NCBI Taxonomy" id="3066345"/>
    <lineage>
        <taxon>Bacteria</taxon>
        <taxon>Pseudomonadati</taxon>
        <taxon>Pseudomonadota</taxon>
        <taxon>Alphaproteobacteria</taxon>
        <taxon>Rhodobacterales</taxon>
        <taxon>Paracoccaceae</taxon>
        <taxon>Albidovulum</taxon>
    </lineage>
</organism>
<evidence type="ECO:0000313" key="1">
    <source>
        <dbReference type="EMBL" id="MCT8328034.1"/>
    </source>
</evidence>
<dbReference type="Pfam" id="PF10116">
    <property type="entry name" value="Host_attach"/>
    <property type="match status" value="1"/>
</dbReference>
<name>A0ABT2NJB3_9RHOB</name>
<dbReference type="Proteomes" id="UP001205601">
    <property type="component" value="Unassembled WGS sequence"/>
</dbReference>
<reference evidence="2" key="1">
    <citation type="submission" date="2023-07" db="EMBL/GenBank/DDBJ databases">
        <title>Defluviimonas sediminis sp. nov., isolated from mangrove sediment.</title>
        <authorList>
            <person name="Liu L."/>
            <person name="Li J."/>
            <person name="Huang Y."/>
            <person name="Pan J."/>
            <person name="Li M."/>
        </authorList>
    </citation>
    <scope>NUCLEOTIDE SEQUENCE [LARGE SCALE GENOMIC DNA]</scope>
    <source>
        <strain evidence="2">FT324</strain>
    </source>
</reference>
<comment type="caution">
    <text evidence="1">The sequence shown here is derived from an EMBL/GenBank/DDBJ whole genome shotgun (WGS) entry which is preliminary data.</text>
</comment>
<protein>
    <submittedName>
        <fullName evidence="1">Host attachment protein</fullName>
    </submittedName>
</protein>
<proteinExistence type="predicted"/>